<dbReference type="SUPFAM" id="SSF53850">
    <property type="entry name" value="Periplasmic binding protein-like II"/>
    <property type="match status" value="1"/>
</dbReference>
<keyword evidence="2" id="KW-0732">Signal</keyword>
<dbReference type="RefSeq" id="WP_257719224.1">
    <property type="nucleotide sequence ID" value="NZ_JANJOU010000037.1"/>
</dbReference>
<accession>A0ABT1XCW6</accession>
<comment type="similarity">
    <text evidence="1">Belongs to the UPF0065 (bug) family.</text>
</comment>
<comment type="caution">
    <text evidence="3">The sequence shown here is derived from an EMBL/GenBank/DDBJ whole genome shotgun (WGS) entry which is preliminary data.</text>
</comment>
<dbReference type="Gene3D" id="3.40.190.150">
    <property type="entry name" value="Bordetella uptake gene, domain 1"/>
    <property type="match status" value="1"/>
</dbReference>
<name>A0ABT1XCW6_9PROT</name>
<sequence>MDDVARLLTRRALLAAGGALANAFCGQALAQGPSPNLSARPVTIVVPFAPGGLADVTARLVAEKLRSGLGTSVVVENRPGAGGIAGARAVAGAAPDGSTLLVANTNLAINPSLYRSLPYDTETAFAPVILALTVPNVIVVRSGLAARNLGELIALARAEPGRLNYASAGSGTFPHLAMALLLQSAGIEMAHIPYNGAAPAMSAILAGQVEVLSSDPPGAMPQIAAGALRPLAVTSSARLAAMPEVPTAVEAGLPGFEAVGWQGFVAPAGTPEPVIRALNAAITAALAAPDVRERLLSQGVAFAPGTPAAFGEFLRRDIERWRGAVAASGARVE</sequence>
<proteinExistence type="inferred from homology"/>
<feature type="chain" id="PRO_5045759731" evidence="2">
    <location>
        <begin position="31"/>
        <end position="333"/>
    </location>
</feature>
<dbReference type="PANTHER" id="PTHR42928">
    <property type="entry name" value="TRICARBOXYLATE-BINDING PROTEIN"/>
    <property type="match status" value="1"/>
</dbReference>
<dbReference type="InterPro" id="IPR005064">
    <property type="entry name" value="BUG"/>
</dbReference>
<protein>
    <submittedName>
        <fullName evidence="3">Tripartite tricarboxylate transporter substrate-binding protein</fullName>
    </submittedName>
</protein>
<dbReference type="Gene3D" id="3.40.190.10">
    <property type="entry name" value="Periplasmic binding protein-like II"/>
    <property type="match status" value="1"/>
</dbReference>
<reference evidence="3 4" key="1">
    <citation type="submission" date="2022-06" db="EMBL/GenBank/DDBJ databases">
        <title>Roseomonas CN29.</title>
        <authorList>
            <person name="Cheng Y."/>
            <person name="He X."/>
        </authorList>
    </citation>
    <scope>NUCLEOTIDE SEQUENCE [LARGE SCALE GENOMIC DNA]</scope>
    <source>
        <strain evidence="3 4">CN29</strain>
    </source>
</reference>
<keyword evidence="4" id="KW-1185">Reference proteome</keyword>
<evidence type="ECO:0000313" key="3">
    <source>
        <dbReference type="EMBL" id="MCR0985576.1"/>
    </source>
</evidence>
<feature type="signal peptide" evidence="2">
    <location>
        <begin position="1"/>
        <end position="30"/>
    </location>
</feature>
<evidence type="ECO:0000256" key="2">
    <source>
        <dbReference type="SAM" id="SignalP"/>
    </source>
</evidence>
<dbReference type="InterPro" id="IPR042100">
    <property type="entry name" value="Bug_dom1"/>
</dbReference>
<evidence type="ECO:0000256" key="1">
    <source>
        <dbReference type="ARBA" id="ARBA00006987"/>
    </source>
</evidence>
<dbReference type="Pfam" id="PF03401">
    <property type="entry name" value="TctC"/>
    <property type="match status" value="1"/>
</dbReference>
<dbReference type="PANTHER" id="PTHR42928:SF5">
    <property type="entry name" value="BLR1237 PROTEIN"/>
    <property type="match status" value="1"/>
</dbReference>
<dbReference type="PIRSF" id="PIRSF017082">
    <property type="entry name" value="YflP"/>
    <property type="match status" value="1"/>
</dbReference>
<dbReference type="Proteomes" id="UP001524642">
    <property type="component" value="Unassembled WGS sequence"/>
</dbReference>
<evidence type="ECO:0000313" key="4">
    <source>
        <dbReference type="Proteomes" id="UP001524642"/>
    </source>
</evidence>
<dbReference type="EMBL" id="JANJOU010000037">
    <property type="protein sequence ID" value="MCR0985576.1"/>
    <property type="molecule type" value="Genomic_DNA"/>
</dbReference>
<organism evidence="3 4">
    <name type="scientific">Roseomonas populi</name>
    <dbReference type="NCBI Taxonomy" id="3121582"/>
    <lineage>
        <taxon>Bacteria</taxon>
        <taxon>Pseudomonadati</taxon>
        <taxon>Pseudomonadota</taxon>
        <taxon>Alphaproteobacteria</taxon>
        <taxon>Acetobacterales</taxon>
        <taxon>Roseomonadaceae</taxon>
        <taxon>Roseomonas</taxon>
    </lineage>
</organism>
<gene>
    <name evidence="3" type="ORF">NRP21_26340</name>
</gene>